<keyword evidence="2 7" id="KW-0489">Methyltransferase</keyword>
<keyword evidence="4" id="KW-0949">S-adenosyl-L-methionine</keyword>
<dbReference type="GO" id="GO:0009007">
    <property type="term" value="F:site-specific DNA-methyltransferase (adenine-specific) activity"/>
    <property type="evidence" value="ECO:0007669"/>
    <property type="project" value="UniProtKB-EC"/>
</dbReference>
<gene>
    <name evidence="7" type="ORF">D2T30_07745</name>
</gene>
<accession>A0A443JN14</accession>
<dbReference type="SUPFAM" id="SSF53335">
    <property type="entry name" value="S-adenosyl-L-methionine-dependent methyltransferases"/>
    <property type="match status" value="1"/>
</dbReference>
<dbReference type="PANTHER" id="PTHR33841:SF1">
    <property type="entry name" value="DNA METHYLTRANSFERASE A"/>
    <property type="match status" value="1"/>
</dbReference>
<name>A0A443JN14_9RHOB</name>
<evidence type="ECO:0000256" key="3">
    <source>
        <dbReference type="ARBA" id="ARBA00022679"/>
    </source>
</evidence>
<dbReference type="RefSeq" id="WP_128208408.1">
    <property type="nucleotide sequence ID" value="NZ_JBHRSO010000055.1"/>
</dbReference>
<dbReference type="InterPro" id="IPR011639">
    <property type="entry name" value="MethylTrfase_TaqI-like_dom"/>
</dbReference>
<comment type="catalytic activity">
    <reaction evidence="5">
        <text>a 2'-deoxyadenosine in DNA + S-adenosyl-L-methionine = an N(6)-methyl-2'-deoxyadenosine in DNA + S-adenosyl-L-homocysteine + H(+)</text>
        <dbReference type="Rhea" id="RHEA:15197"/>
        <dbReference type="Rhea" id="RHEA-COMP:12418"/>
        <dbReference type="Rhea" id="RHEA-COMP:12419"/>
        <dbReference type="ChEBI" id="CHEBI:15378"/>
        <dbReference type="ChEBI" id="CHEBI:57856"/>
        <dbReference type="ChEBI" id="CHEBI:59789"/>
        <dbReference type="ChEBI" id="CHEBI:90615"/>
        <dbReference type="ChEBI" id="CHEBI:90616"/>
        <dbReference type="EC" id="2.1.1.72"/>
    </reaction>
</comment>
<evidence type="ECO:0000256" key="4">
    <source>
        <dbReference type="ARBA" id="ARBA00022691"/>
    </source>
</evidence>
<dbReference type="Gene3D" id="3.40.50.150">
    <property type="entry name" value="Vaccinia Virus protein VP39"/>
    <property type="match status" value="1"/>
</dbReference>
<evidence type="ECO:0000259" key="6">
    <source>
        <dbReference type="Pfam" id="PF07669"/>
    </source>
</evidence>
<proteinExistence type="predicted"/>
<evidence type="ECO:0000256" key="1">
    <source>
        <dbReference type="ARBA" id="ARBA00011900"/>
    </source>
</evidence>
<dbReference type="InterPro" id="IPR050953">
    <property type="entry name" value="N4_N6_ade-DNA_methylase"/>
</dbReference>
<dbReference type="InterPro" id="IPR002052">
    <property type="entry name" value="DNA_methylase_N6_adenine_CS"/>
</dbReference>
<reference evidence="7 8" key="1">
    <citation type="submission" date="2019-01" db="EMBL/GenBank/DDBJ databases">
        <title>Sinorhodobacter populi sp. nov. isolated from the symptomatic bark tissue of Populus euramericana canker.</title>
        <authorList>
            <person name="Xu G."/>
        </authorList>
    </citation>
    <scope>NUCLEOTIDE SEQUENCE [LARGE SCALE GENOMIC DNA]</scope>
    <source>
        <strain evidence="7 8">SK2B-1</strain>
    </source>
</reference>
<sequence length="1133" mass="129004">MKLKVERARVLLDAFDFQRLFIDEMGWDNHAASLTVDVEGDSFALNACAQKRGVVVWRMDSAPGALLPDREVRKKIERQVAKTTLEHLIIFTDSAKREQIWCWARREPGKPVAVLEHFWRVGSANRAFLQKLEAITFTFTEEGGLGLIDVTNRLRSALDVERVTKRFFDQFTKEHKAFLGFISGIEDVADKEWYASLMLNRLMFIYFMQKKGFLNGESDYLRTRLAKCQAEKGKDAFYSFYRYFLIRLFHEGLGSRPHDPELVRLLGKIPYLNGGLFEKHPIEDRCPDIQIPDAAFERIFAYFDRYTWHLDERPLRNENEINPDVLGYIFEKYINQKQMGAYYTKGDITEYISKNTVIPFLFNAAKAKCNVAFENPGGPTVWDHLRDDPDRYIYPAVKHGISWDIHADEGRGAPLDSPHDLPANIAAGIADVAQRGDWNRSAPADFSLPTEIWREVVARRTRYAEVRAKLANGEVREINDLITLNLDIRQFVQDVIERCEGPDLLRAFWKAIENLTVLDPTCGSGAFLFAALNILEPLYAACFDRMEAFVADRQRASGKEEDNPKGFREVLARIDAHPNARYFILKSIILNNLFGVDIMEEAVEICKLRLFLKLAAQVEPDMRAANLGIEPLPDIDFNIKAGNTLVGYATWAEVEKSAEGDWIRQQELEQIRPKAADLQQAFNEFRRRQIMGDGSVPGADKEELKKRLGVLEQRLNNQLAKSCGVKLNDLSAMDAWAKSHRPFHWFIEFFGIMDAGGFDVIVGNPPYAEIPKHTNRHLLRSVFKTALEKWSRDEDLYTLVVERSLRLLRAESGQFGMILPLSLAFSTKRPYTKLREVLETEGTLSAYSHFDRIPSALFGNEVRTRCTIVVISRDSSQKKNTLSTALFRWSADARDTLFARLTYSGVPSEIGPRILKLSSNIQSRTVDALLKRNLPLGLDLRDTIPFAALARMAPRFPRNAVYVGGTAYNWFPAWREIPETTDVDGRPSLPARTAGYRFATEDEANLVFALLCSSMGYWWWSVASDGFNLKKWLLDAFPVSTRMFSARDRALISSLGAELLIALRAQYVFKDNKGRIGNFFLPGCQDVVLKIDTAIEQADVGIEYGFFADIREHNAIFAKSGLSGVGVYEEQEY</sequence>
<dbReference type="GO" id="GO:0032259">
    <property type="term" value="P:methylation"/>
    <property type="evidence" value="ECO:0007669"/>
    <property type="project" value="UniProtKB-KW"/>
</dbReference>
<dbReference type="Pfam" id="PF07669">
    <property type="entry name" value="Eco57I"/>
    <property type="match status" value="1"/>
</dbReference>
<keyword evidence="3 7" id="KW-0808">Transferase</keyword>
<comment type="caution">
    <text evidence="7">The sequence shown here is derived from an EMBL/GenBank/DDBJ whole genome shotgun (WGS) entry which is preliminary data.</text>
</comment>
<reference evidence="7 8" key="2">
    <citation type="submission" date="2019-01" db="EMBL/GenBank/DDBJ databases">
        <authorList>
            <person name="Li Y."/>
        </authorList>
    </citation>
    <scope>NUCLEOTIDE SEQUENCE [LARGE SCALE GENOMIC DNA]</scope>
    <source>
        <strain evidence="7 8">SK2B-1</strain>
    </source>
</reference>
<evidence type="ECO:0000313" key="7">
    <source>
        <dbReference type="EMBL" id="RWR21898.1"/>
    </source>
</evidence>
<dbReference type="EC" id="2.1.1.72" evidence="1"/>
<dbReference type="Proteomes" id="UP000284476">
    <property type="component" value="Unassembled WGS sequence"/>
</dbReference>
<dbReference type="PANTHER" id="PTHR33841">
    <property type="entry name" value="DNA METHYLTRANSFERASE YEEA-RELATED"/>
    <property type="match status" value="1"/>
</dbReference>
<dbReference type="GO" id="GO:0006304">
    <property type="term" value="P:DNA modification"/>
    <property type="evidence" value="ECO:0007669"/>
    <property type="project" value="InterPro"/>
</dbReference>
<evidence type="ECO:0000256" key="2">
    <source>
        <dbReference type="ARBA" id="ARBA00022603"/>
    </source>
</evidence>
<dbReference type="GO" id="GO:0003676">
    <property type="term" value="F:nucleic acid binding"/>
    <property type="evidence" value="ECO:0007669"/>
    <property type="project" value="InterPro"/>
</dbReference>
<organism evidence="7 8">
    <name type="scientific">Paenirhodobacter populi</name>
    <dbReference type="NCBI Taxonomy" id="2306993"/>
    <lineage>
        <taxon>Bacteria</taxon>
        <taxon>Pseudomonadati</taxon>
        <taxon>Pseudomonadota</taxon>
        <taxon>Alphaproteobacteria</taxon>
        <taxon>Rhodobacterales</taxon>
        <taxon>Rhodobacter group</taxon>
        <taxon>Paenirhodobacter</taxon>
    </lineage>
</organism>
<dbReference type="EMBL" id="SAUZ01000007">
    <property type="protein sequence ID" value="RWR21898.1"/>
    <property type="molecule type" value="Genomic_DNA"/>
</dbReference>
<feature type="domain" description="Type II methyltransferase M.TaqI-like" evidence="6">
    <location>
        <begin position="591"/>
        <end position="850"/>
    </location>
</feature>
<protein>
    <recommendedName>
        <fullName evidence="1">site-specific DNA-methyltransferase (adenine-specific)</fullName>
        <ecNumber evidence="1">2.1.1.72</ecNumber>
    </recommendedName>
</protein>
<dbReference type="InterPro" id="IPR029063">
    <property type="entry name" value="SAM-dependent_MTases_sf"/>
</dbReference>
<evidence type="ECO:0000313" key="8">
    <source>
        <dbReference type="Proteomes" id="UP000284476"/>
    </source>
</evidence>
<dbReference type="PROSITE" id="PS00092">
    <property type="entry name" value="N6_MTASE"/>
    <property type="match status" value="1"/>
</dbReference>
<evidence type="ECO:0000256" key="5">
    <source>
        <dbReference type="ARBA" id="ARBA00047942"/>
    </source>
</evidence>
<dbReference type="AlphaFoldDB" id="A0A443JN14"/>